<reference evidence="2 3" key="1">
    <citation type="journal article" date="2023" name="Sci. Data">
        <title>Genome assembly of the Korean intertidal mud-creeper Batillaria attramentaria.</title>
        <authorList>
            <person name="Patra A.K."/>
            <person name="Ho P.T."/>
            <person name="Jun S."/>
            <person name="Lee S.J."/>
            <person name="Kim Y."/>
            <person name="Won Y.J."/>
        </authorList>
    </citation>
    <scope>NUCLEOTIDE SEQUENCE [LARGE SCALE GENOMIC DNA]</scope>
    <source>
        <strain evidence="2">Wonlab-2016</strain>
    </source>
</reference>
<organism evidence="2 3">
    <name type="scientific">Batillaria attramentaria</name>
    <dbReference type="NCBI Taxonomy" id="370345"/>
    <lineage>
        <taxon>Eukaryota</taxon>
        <taxon>Metazoa</taxon>
        <taxon>Spiralia</taxon>
        <taxon>Lophotrochozoa</taxon>
        <taxon>Mollusca</taxon>
        <taxon>Gastropoda</taxon>
        <taxon>Caenogastropoda</taxon>
        <taxon>Sorbeoconcha</taxon>
        <taxon>Cerithioidea</taxon>
        <taxon>Batillariidae</taxon>
        <taxon>Batillaria</taxon>
    </lineage>
</organism>
<keyword evidence="3" id="KW-1185">Reference proteome</keyword>
<gene>
    <name evidence="2" type="ORF">BaRGS_00031748</name>
</gene>
<evidence type="ECO:0000313" key="3">
    <source>
        <dbReference type="Proteomes" id="UP001519460"/>
    </source>
</evidence>
<dbReference type="Proteomes" id="UP001519460">
    <property type="component" value="Unassembled WGS sequence"/>
</dbReference>
<feature type="region of interest" description="Disordered" evidence="1">
    <location>
        <begin position="14"/>
        <end position="41"/>
    </location>
</feature>
<proteinExistence type="predicted"/>
<feature type="non-terminal residue" evidence="2">
    <location>
        <position position="1"/>
    </location>
</feature>
<feature type="non-terminal residue" evidence="2">
    <location>
        <position position="152"/>
    </location>
</feature>
<dbReference type="EMBL" id="JACVVK020000360">
    <property type="protein sequence ID" value="KAK7476972.1"/>
    <property type="molecule type" value="Genomic_DNA"/>
</dbReference>
<protein>
    <submittedName>
        <fullName evidence="2">Uncharacterized protein</fullName>
    </submittedName>
</protein>
<evidence type="ECO:0000256" key="1">
    <source>
        <dbReference type="SAM" id="MobiDB-lite"/>
    </source>
</evidence>
<accession>A0ABD0JR16</accession>
<evidence type="ECO:0000313" key="2">
    <source>
        <dbReference type="EMBL" id="KAK7476972.1"/>
    </source>
</evidence>
<name>A0ABD0JR16_9CAEN</name>
<comment type="caution">
    <text evidence="2">The sequence shown here is derived from an EMBL/GenBank/DDBJ whole genome shotgun (WGS) entry which is preliminary data.</text>
</comment>
<dbReference type="AlphaFoldDB" id="A0ABD0JR16"/>
<sequence>LYRAYRWINESFNTVNTKPTNTHPSPPPNIVNVKPPNTHPSPSLNTVNVKPPNTHPSPPLNTVNTKPVNTHPPTPLNTVNEFLDFILNAAYPSPTSLCRAYPWITESFNTTPLCTPALAGLHTGSSTFGFSDTCFLGSFNPFQTVLYVEREK</sequence>
<feature type="compositionally biased region" description="Polar residues" evidence="1">
    <location>
        <begin position="14"/>
        <end position="23"/>
    </location>
</feature>